<dbReference type="Proteomes" id="UP000004319">
    <property type="component" value="Unassembled WGS sequence"/>
</dbReference>
<reference evidence="1 2" key="1">
    <citation type="journal article" date="2011" name="Biochem. Biophys. Res. Commun.">
        <title>Increased number of Arginine-based salt bridges contributes to the thermotolerance of thermotolerant acetic acid bacteria, Acetobacter tropicalis SKU1100.</title>
        <authorList>
            <person name="Matsutani M."/>
            <person name="Hirakawa H."/>
            <person name="Nishikura M."/>
            <person name="Soemphol W."/>
            <person name="Ali I.A.I."/>
            <person name="Yakushi T."/>
            <person name="Matsushita K."/>
        </authorList>
    </citation>
    <scope>NUCLEOTIDE SEQUENCE [LARGE SCALE GENOMIC DNA]</scope>
    <source>
        <strain evidence="1 2">NBRC 101654</strain>
    </source>
</reference>
<dbReference type="AntiFam" id="ANF00010">
    <property type="entry name" value="tRNA translation"/>
</dbReference>
<accession>F7VFJ4</accession>
<protein>
    <submittedName>
        <fullName evidence="1">Uncharacterized protein</fullName>
    </submittedName>
</protein>
<name>F7VFJ4_9PROT</name>
<evidence type="ECO:0000313" key="1">
    <source>
        <dbReference type="EMBL" id="GAA09139.1"/>
    </source>
</evidence>
<dbReference type="EMBL" id="BABS01000069">
    <property type="protein sequence ID" value="GAA09139.1"/>
    <property type="molecule type" value="Genomic_DNA"/>
</dbReference>
<dbReference type="AlphaFoldDB" id="F7VFJ4"/>
<organism evidence="1 2">
    <name type="scientific">Acetobacter tropicalis NBRC 101654</name>
    <dbReference type="NCBI Taxonomy" id="749388"/>
    <lineage>
        <taxon>Bacteria</taxon>
        <taxon>Pseudomonadati</taxon>
        <taxon>Pseudomonadota</taxon>
        <taxon>Alphaproteobacteria</taxon>
        <taxon>Acetobacterales</taxon>
        <taxon>Acetobacteraceae</taxon>
        <taxon>Acetobacter</taxon>
    </lineage>
</organism>
<comment type="caution">
    <text evidence="1">The sequence shown here is derived from an EMBL/GenBank/DDBJ whole genome shotgun (WGS) entry which is preliminary data.</text>
</comment>
<gene>
    <name evidence="1" type="ORF">ATPR_2143</name>
</gene>
<sequence>MIPSRSKIKYARLAQLVEHVIRNDGAGGSNPPAGTMFSFGFCQFWQKAEVTVFTFGFAPGVASKFPTNLSSSAVSAYFHTAKIVPESWPWSRFRRSRSQ</sequence>
<proteinExistence type="predicted"/>
<evidence type="ECO:0000313" key="2">
    <source>
        <dbReference type="Proteomes" id="UP000004319"/>
    </source>
</evidence>